<dbReference type="UniPathway" id="UPA00056">
    <property type="reaction ID" value="UER00094"/>
</dbReference>
<dbReference type="InterPro" id="IPR020568">
    <property type="entry name" value="Ribosomal_Su5_D2-typ_SF"/>
</dbReference>
<evidence type="ECO:0000256" key="3">
    <source>
        <dbReference type="ARBA" id="ARBA00017473"/>
    </source>
</evidence>
<accession>A0A3N6X7T4</accession>
<dbReference type="HAMAP" id="MF_00061">
    <property type="entry name" value="IspE"/>
    <property type="match status" value="1"/>
</dbReference>
<evidence type="ECO:0000259" key="10">
    <source>
        <dbReference type="Pfam" id="PF00288"/>
    </source>
</evidence>
<comment type="catalytic activity">
    <reaction evidence="9">
        <text>4-CDP-2-C-methyl-D-erythritol + ATP = 4-CDP-2-C-methyl-D-erythritol 2-phosphate + ADP + H(+)</text>
        <dbReference type="Rhea" id="RHEA:18437"/>
        <dbReference type="ChEBI" id="CHEBI:15378"/>
        <dbReference type="ChEBI" id="CHEBI:30616"/>
        <dbReference type="ChEBI" id="CHEBI:57823"/>
        <dbReference type="ChEBI" id="CHEBI:57919"/>
        <dbReference type="ChEBI" id="CHEBI:456216"/>
        <dbReference type="EC" id="2.7.1.148"/>
    </reaction>
</comment>
<feature type="domain" description="GHMP kinase N-terminal" evidence="10">
    <location>
        <begin position="79"/>
        <end position="158"/>
    </location>
</feature>
<evidence type="ECO:0000313" key="12">
    <source>
        <dbReference type="EMBL" id="RQN10095.1"/>
    </source>
</evidence>
<dbReference type="OrthoDB" id="3173073at2"/>
<evidence type="ECO:0000256" key="2">
    <source>
        <dbReference type="ARBA" id="ARBA00012052"/>
    </source>
</evidence>
<dbReference type="Gene3D" id="3.30.230.10">
    <property type="match status" value="1"/>
</dbReference>
<dbReference type="EMBL" id="RQJX01000001">
    <property type="protein sequence ID" value="RQN10095.1"/>
    <property type="molecule type" value="Genomic_DNA"/>
</dbReference>
<evidence type="ECO:0000256" key="7">
    <source>
        <dbReference type="ARBA" id="ARBA00022840"/>
    </source>
</evidence>
<evidence type="ECO:0000256" key="8">
    <source>
        <dbReference type="ARBA" id="ARBA00032554"/>
    </source>
</evidence>
<feature type="domain" description="GHMP kinase C-terminal" evidence="11">
    <location>
        <begin position="217"/>
        <end position="289"/>
    </location>
</feature>
<dbReference type="Pfam" id="PF08544">
    <property type="entry name" value="GHMP_kinases_C"/>
    <property type="match status" value="1"/>
</dbReference>
<sequence>MPYVGAVRSVKVRVPAKINLALHVGAARADGYHQLSTVFHAIDMYDEITATATHDGAINVEVVDVQGQPMPHVPVDRTNLAVRAAAVLRDRLDEPDLGVHLHIRKTIPVAGGMAGGSADAAGALLACNDVWRGALSRDELDALAATLGSDVPFLLHGGNALGAGRGELITPVLSRSTFHWVLGVYAEGMSTPAVYAEFDRLAGGRGVNTPDEPRDVLAALGSGDPDALAVALRNDLAPAALSLRPELLRGIEAAGPAPALAAVISGSGPTTVFLVPDAESAELLALDLRTQAVFDDVLIARGPVPGARVVG</sequence>
<name>A0A3N6X7T4_9ACTN</name>
<organism evidence="12 13">
    <name type="scientific">Aeromicrobium camelliae</name>
    <dbReference type="NCBI Taxonomy" id="1538144"/>
    <lineage>
        <taxon>Bacteria</taxon>
        <taxon>Bacillati</taxon>
        <taxon>Actinomycetota</taxon>
        <taxon>Actinomycetes</taxon>
        <taxon>Propionibacteriales</taxon>
        <taxon>Nocardioidaceae</taxon>
        <taxon>Aeromicrobium</taxon>
    </lineage>
</organism>
<feature type="active site" evidence="9">
    <location>
        <position position="150"/>
    </location>
</feature>
<keyword evidence="9" id="KW-0414">Isoprene biosynthesis</keyword>
<evidence type="ECO:0000259" key="11">
    <source>
        <dbReference type="Pfam" id="PF08544"/>
    </source>
</evidence>
<feature type="binding site" evidence="9">
    <location>
        <begin position="108"/>
        <end position="118"/>
    </location>
    <ligand>
        <name>ATP</name>
        <dbReference type="ChEBI" id="CHEBI:30616"/>
    </ligand>
</feature>
<keyword evidence="7 9" id="KW-0067">ATP-binding</keyword>
<evidence type="ECO:0000256" key="6">
    <source>
        <dbReference type="ARBA" id="ARBA00022777"/>
    </source>
</evidence>
<dbReference type="SUPFAM" id="SSF55060">
    <property type="entry name" value="GHMP Kinase, C-terminal domain"/>
    <property type="match status" value="1"/>
</dbReference>
<dbReference type="InterPro" id="IPR004424">
    <property type="entry name" value="IspE"/>
</dbReference>
<keyword evidence="13" id="KW-1185">Reference proteome</keyword>
<dbReference type="InterPro" id="IPR014721">
    <property type="entry name" value="Ribsml_uS5_D2-typ_fold_subgr"/>
</dbReference>
<dbReference type="GO" id="GO:0016114">
    <property type="term" value="P:terpenoid biosynthetic process"/>
    <property type="evidence" value="ECO:0007669"/>
    <property type="project" value="UniProtKB-UniRule"/>
</dbReference>
<dbReference type="GO" id="GO:0019288">
    <property type="term" value="P:isopentenyl diphosphate biosynthetic process, methylerythritol 4-phosphate pathway"/>
    <property type="evidence" value="ECO:0007669"/>
    <property type="project" value="UniProtKB-UniRule"/>
</dbReference>
<dbReference type="InterPro" id="IPR036554">
    <property type="entry name" value="GHMP_kinase_C_sf"/>
</dbReference>
<dbReference type="NCBIfam" id="TIGR00154">
    <property type="entry name" value="ispE"/>
    <property type="match status" value="1"/>
</dbReference>
<dbReference type="EC" id="2.7.1.148" evidence="2 9"/>
<keyword evidence="5 9" id="KW-0547">Nucleotide-binding</keyword>
<comment type="function">
    <text evidence="9">Catalyzes the phosphorylation of the position 2 hydroxy group of 4-diphosphocytidyl-2C-methyl-D-erythritol.</text>
</comment>
<dbReference type="NCBIfam" id="NF002870">
    <property type="entry name" value="PRK03188.1"/>
    <property type="match status" value="1"/>
</dbReference>
<dbReference type="Pfam" id="PF00288">
    <property type="entry name" value="GHMP_kinases_N"/>
    <property type="match status" value="1"/>
</dbReference>
<comment type="caution">
    <text evidence="12">The sequence shown here is derived from an EMBL/GenBank/DDBJ whole genome shotgun (WGS) entry which is preliminary data.</text>
</comment>
<gene>
    <name evidence="9" type="primary">ispE</name>
    <name evidence="12" type="ORF">EHW97_00955</name>
</gene>
<dbReference type="PANTHER" id="PTHR43527:SF2">
    <property type="entry name" value="4-DIPHOSPHOCYTIDYL-2-C-METHYL-D-ERYTHRITOL KINASE, CHLOROPLASTIC"/>
    <property type="match status" value="1"/>
</dbReference>
<dbReference type="InterPro" id="IPR006204">
    <property type="entry name" value="GHMP_kinase_N_dom"/>
</dbReference>
<dbReference type="PIRSF" id="PIRSF010376">
    <property type="entry name" value="IspE"/>
    <property type="match status" value="1"/>
</dbReference>
<evidence type="ECO:0000256" key="1">
    <source>
        <dbReference type="ARBA" id="ARBA00009684"/>
    </source>
</evidence>
<comment type="pathway">
    <text evidence="9">Isoprenoid biosynthesis; isopentenyl diphosphate biosynthesis via DXP pathway; isopentenyl diphosphate from 1-deoxy-D-xylulose 5-phosphate: step 3/6.</text>
</comment>
<dbReference type="Proteomes" id="UP000275225">
    <property type="component" value="Unassembled WGS sequence"/>
</dbReference>
<reference evidence="12 13" key="1">
    <citation type="submission" date="2018-11" db="EMBL/GenBank/DDBJ databases">
        <authorList>
            <person name="Li F."/>
        </authorList>
    </citation>
    <scope>NUCLEOTIDE SEQUENCE [LARGE SCALE GENOMIC DNA]</scope>
    <source>
        <strain evidence="12 13">YS17T</strain>
    </source>
</reference>
<evidence type="ECO:0000256" key="4">
    <source>
        <dbReference type="ARBA" id="ARBA00022679"/>
    </source>
</evidence>
<dbReference type="PANTHER" id="PTHR43527">
    <property type="entry name" value="4-DIPHOSPHOCYTIDYL-2-C-METHYL-D-ERYTHRITOL KINASE, CHLOROPLASTIC"/>
    <property type="match status" value="1"/>
</dbReference>
<feature type="active site" evidence="9">
    <location>
        <position position="17"/>
    </location>
</feature>
<dbReference type="GO" id="GO:0005524">
    <property type="term" value="F:ATP binding"/>
    <property type="evidence" value="ECO:0007669"/>
    <property type="project" value="UniProtKB-UniRule"/>
</dbReference>
<proteinExistence type="inferred from homology"/>
<comment type="similarity">
    <text evidence="1 9">Belongs to the GHMP kinase family. IspE subfamily.</text>
</comment>
<evidence type="ECO:0000256" key="5">
    <source>
        <dbReference type="ARBA" id="ARBA00022741"/>
    </source>
</evidence>
<protein>
    <recommendedName>
        <fullName evidence="3 9">4-diphosphocytidyl-2-C-methyl-D-erythritol kinase</fullName>
        <shortName evidence="9">CMK</shortName>
        <ecNumber evidence="2 9">2.7.1.148</ecNumber>
    </recommendedName>
    <alternativeName>
        <fullName evidence="8 9">4-(cytidine-5'-diphospho)-2-C-methyl-D-erythritol kinase</fullName>
    </alternativeName>
</protein>
<dbReference type="SUPFAM" id="SSF54211">
    <property type="entry name" value="Ribosomal protein S5 domain 2-like"/>
    <property type="match status" value="1"/>
</dbReference>
<evidence type="ECO:0000256" key="9">
    <source>
        <dbReference type="HAMAP-Rule" id="MF_00061"/>
    </source>
</evidence>
<evidence type="ECO:0000313" key="13">
    <source>
        <dbReference type="Proteomes" id="UP000275225"/>
    </source>
</evidence>
<dbReference type="InterPro" id="IPR013750">
    <property type="entry name" value="GHMP_kinase_C_dom"/>
</dbReference>
<dbReference type="GO" id="GO:0050515">
    <property type="term" value="F:4-(cytidine 5'-diphospho)-2-C-methyl-D-erythritol kinase activity"/>
    <property type="evidence" value="ECO:0007669"/>
    <property type="project" value="UniProtKB-UniRule"/>
</dbReference>
<keyword evidence="4 9" id="KW-0808">Transferase</keyword>
<keyword evidence="6 9" id="KW-0418">Kinase</keyword>
<dbReference type="Gene3D" id="3.30.70.890">
    <property type="entry name" value="GHMP kinase, C-terminal domain"/>
    <property type="match status" value="1"/>
</dbReference>
<dbReference type="AlphaFoldDB" id="A0A3N6X7T4"/>